<comment type="similarity">
    <text evidence="2 6">Belongs to the class-A beta-lactamase family.</text>
</comment>
<proteinExistence type="inferred from homology"/>
<evidence type="ECO:0000256" key="3">
    <source>
        <dbReference type="ARBA" id="ARBA00012865"/>
    </source>
</evidence>
<comment type="caution">
    <text evidence="9">The sequence shown here is derived from an EMBL/GenBank/DDBJ whole genome shotgun (WGS) entry which is preliminary data.</text>
</comment>
<dbReference type="PROSITE" id="PS00146">
    <property type="entry name" value="BETA_LACTAMASE_A"/>
    <property type="match status" value="1"/>
</dbReference>
<keyword evidence="11" id="KW-1185">Reference proteome</keyword>
<feature type="domain" description="Beta-lactamase class A catalytic" evidence="7">
    <location>
        <begin position="63"/>
        <end position="278"/>
    </location>
</feature>
<dbReference type="PANTHER" id="PTHR35333">
    <property type="entry name" value="BETA-LACTAMASE"/>
    <property type="match status" value="1"/>
</dbReference>
<dbReference type="Proteomes" id="UP000247515">
    <property type="component" value="Unassembled WGS sequence"/>
</dbReference>
<evidence type="ECO:0000259" key="7">
    <source>
        <dbReference type="Pfam" id="PF13354"/>
    </source>
</evidence>
<dbReference type="GO" id="GO:0046677">
    <property type="term" value="P:response to antibiotic"/>
    <property type="evidence" value="ECO:0007669"/>
    <property type="project" value="UniProtKB-UniRule"/>
</dbReference>
<dbReference type="AlphaFoldDB" id="A0AAQ1JXR5"/>
<evidence type="ECO:0000313" key="8">
    <source>
        <dbReference type="EMBL" id="PXX07854.1"/>
    </source>
</evidence>
<dbReference type="EMBL" id="FNZM01000023">
    <property type="protein sequence ID" value="SEK13265.1"/>
    <property type="molecule type" value="Genomic_DNA"/>
</dbReference>
<dbReference type="InterPro" id="IPR045155">
    <property type="entry name" value="Beta-lactam_cat"/>
</dbReference>
<protein>
    <recommendedName>
        <fullName evidence="3 6">Beta-lactamase</fullName>
        <ecNumber evidence="3 6">3.5.2.6</ecNumber>
    </recommendedName>
</protein>
<dbReference type="InterPro" id="IPR012338">
    <property type="entry name" value="Beta-lactam/transpept-like"/>
</dbReference>
<dbReference type="Gene3D" id="3.40.710.10">
    <property type="entry name" value="DD-peptidase/beta-lactamase superfamily"/>
    <property type="match status" value="1"/>
</dbReference>
<dbReference type="SUPFAM" id="SSF56601">
    <property type="entry name" value="beta-lactamase/transpeptidase-like"/>
    <property type="match status" value="1"/>
</dbReference>
<evidence type="ECO:0000256" key="1">
    <source>
        <dbReference type="ARBA" id="ARBA00001526"/>
    </source>
</evidence>
<dbReference type="EC" id="3.5.2.6" evidence="3 6"/>
<keyword evidence="5 6" id="KW-0046">Antibiotic resistance</keyword>
<keyword evidence="4 6" id="KW-0378">Hydrolase</keyword>
<evidence type="ECO:0000256" key="2">
    <source>
        <dbReference type="ARBA" id="ARBA00009009"/>
    </source>
</evidence>
<accession>A0AAQ1JXR5</accession>
<dbReference type="NCBIfam" id="NF033103">
    <property type="entry name" value="bla_class_A"/>
    <property type="match status" value="1"/>
</dbReference>
<evidence type="ECO:0000313" key="11">
    <source>
        <dbReference type="Proteomes" id="UP000247515"/>
    </source>
</evidence>
<organism evidence="9 10">
    <name type="scientific">Paraburkholderia tropica</name>
    <dbReference type="NCBI Taxonomy" id="92647"/>
    <lineage>
        <taxon>Bacteria</taxon>
        <taxon>Pseudomonadati</taxon>
        <taxon>Pseudomonadota</taxon>
        <taxon>Betaproteobacteria</taxon>
        <taxon>Burkholderiales</taxon>
        <taxon>Burkholderiaceae</taxon>
        <taxon>Paraburkholderia</taxon>
    </lineage>
</organism>
<dbReference type="PRINTS" id="PR00118">
    <property type="entry name" value="BLACTAMASEA"/>
</dbReference>
<reference evidence="9 10" key="1">
    <citation type="submission" date="2016-10" db="EMBL/GenBank/DDBJ databases">
        <authorList>
            <person name="Varghese N."/>
            <person name="Submissions S."/>
        </authorList>
    </citation>
    <scope>NUCLEOTIDE SEQUENCE [LARGE SCALE GENOMIC DNA]</scope>
    <source>
        <strain evidence="9 10">LMG 22274</strain>
    </source>
</reference>
<evidence type="ECO:0000256" key="4">
    <source>
        <dbReference type="ARBA" id="ARBA00022801"/>
    </source>
</evidence>
<dbReference type="EMBL" id="QJJV01000028">
    <property type="protein sequence ID" value="PXX07854.1"/>
    <property type="molecule type" value="Genomic_DNA"/>
</dbReference>
<dbReference type="PANTHER" id="PTHR35333:SF3">
    <property type="entry name" value="BETA-LACTAMASE-TYPE TRANSPEPTIDASE FOLD CONTAINING PROTEIN"/>
    <property type="match status" value="1"/>
</dbReference>
<reference evidence="8 11" key="2">
    <citation type="submission" date="2018-05" db="EMBL/GenBank/DDBJ databases">
        <title>Genomic Encyclopedia of Type Strains, Phase IV (KMG-V): Genome sequencing to study the core and pangenomes of soil and plant-associated prokaryotes.</title>
        <authorList>
            <person name="Whitman W."/>
        </authorList>
    </citation>
    <scope>NUCLEOTIDE SEQUENCE [LARGE SCALE GENOMIC DNA]</scope>
    <source>
        <strain evidence="8 11">SIr-6563</strain>
    </source>
</reference>
<comment type="catalytic activity">
    <reaction evidence="1 6">
        <text>a beta-lactam + H2O = a substituted beta-amino acid</text>
        <dbReference type="Rhea" id="RHEA:20401"/>
        <dbReference type="ChEBI" id="CHEBI:15377"/>
        <dbReference type="ChEBI" id="CHEBI:35627"/>
        <dbReference type="ChEBI" id="CHEBI:140347"/>
        <dbReference type="EC" id="3.5.2.6"/>
    </reaction>
</comment>
<dbReference type="InterPro" id="IPR023650">
    <property type="entry name" value="Beta-lactam_class-A_AS"/>
</dbReference>
<dbReference type="GO" id="GO:0008800">
    <property type="term" value="F:beta-lactamase activity"/>
    <property type="evidence" value="ECO:0007669"/>
    <property type="project" value="UniProtKB-UniRule"/>
</dbReference>
<evidence type="ECO:0000256" key="6">
    <source>
        <dbReference type="RuleBase" id="RU361140"/>
    </source>
</evidence>
<evidence type="ECO:0000313" key="10">
    <source>
        <dbReference type="Proteomes" id="UP000183529"/>
    </source>
</evidence>
<name>A0AAQ1JXR5_9BURK</name>
<gene>
    <name evidence="8" type="ORF">C7400_1285</name>
    <name evidence="9" type="ORF">SAMN05216550_123145</name>
</gene>
<dbReference type="Pfam" id="PF13354">
    <property type="entry name" value="Beta-lactamase2"/>
    <property type="match status" value="1"/>
</dbReference>
<dbReference type="InterPro" id="IPR000871">
    <property type="entry name" value="Beta-lactam_class-A"/>
</dbReference>
<sequence>MTFGALTAFPHSVQVDLTLTHSITRRKLLIGLPLLAGMGVAPALRAADSPFSDIERRNGGRLGVFAIDTGSGRTLSHRAEERFLMCSTFKGLLAAQILARVDGGAERLDRLVHYTEKDLIFTSPVTKANVARGALSIDALCRAVLVESDNTAAILLMRSAGGPAALTRFVRGLGDTVTRSDRYEPESNRYRGVLDTTTPKAIATTAQRLLLGDALSASSRAQLERGMADCKPGLNRIRAVLPAGWRAADRPGTSVESETNDYALVRPPGRAPLLVAAYYDAPGVSMEAREAVLRAAGTAFVQWATSAA</sequence>
<dbReference type="Proteomes" id="UP000183529">
    <property type="component" value="Unassembled WGS sequence"/>
</dbReference>
<dbReference type="GO" id="GO:0030655">
    <property type="term" value="P:beta-lactam antibiotic catabolic process"/>
    <property type="evidence" value="ECO:0007669"/>
    <property type="project" value="InterPro"/>
</dbReference>
<evidence type="ECO:0000256" key="5">
    <source>
        <dbReference type="ARBA" id="ARBA00023251"/>
    </source>
</evidence>
<evidence type="ECO:0000313" key="9">
    <source>
        <dbReference type="EMBL" id="SEK13265.1"/>
    </source>
</evidence>